<dbReference type="AlphaFoldDB" id="A0A9J5XVP9"/>
<dbReference type="InterPro" id="IPR052361">
    <property type="entry name" value="F-box_domain"/>
</dbReference>
<evidence type="ECO:0000313" key="2">
    <source>
        <dbReference type="Proteomes" id="UP000824120"/>
    </source>
</evidence>
<accession>A0A9J5XVP9</accession>
<evidence type="ECO:0000313" key="1">
    <source>
        <dbReference type="EMBL" id="KAG5592403.1"/>
    </source>
</evidence>
<reference evidence="1 2" key="1">
    <citation type="submission" date="2020-09" db="EMBL/GenBank/DDBJ databases">
        <title>De no assembly of potato wild relative species, Solanum commersonii.</title>
        <authorList>
            <person name="Cho K."/>
        </authorList>
    </citation>
    <scope>NUCLEOTIDE SEQUENCE [LARGE SCALE GENOMIC DNA]</scope>
    <source>
        <strain evidence="1">LZ3.2</strain>
        <tissue evidence="1">Leaf</tissue>
    </source>
</reference>
<keyword evidence="2" id="KW-1185">Reference proteome</keyword>
<sequence length="183" mass="21163">MSSSVICSHDGLILQHEHNAYNTFVLWNPSIRQHKIYVCLYLNDSSIFPKACGLCYDSTTNDYKIILIYQSFYLKNEKINYSIWFYNECREDIIEGISTDKDNPNITQDWSSSERKHIFRFISTNSIIIRFNAKSDELEGFPTSDFIGEMELYVLSGLNGCLSLYGGKRNPMFGSINKINENC</sequence>
<proteinExistence type="predicted"/>
<protein>
    <submittedName>
        <fullName evidence="1">Uncharacterized protein</fullName>
    </submittedName>
</protein>
<name>A0A9J5XVP9_SOLCO</name>
<dbReference type="PANTHER" id="PTHR31790">
    <property type="entry name" value="OS02G0783600 PROTEIN"/>
    <property type="match status" value="1"/>
</dbReference>
<dbReference type="PANTHER" id="PTHR31790:SF381">
    <property type="entry name" value="F-BOX PROTEIN CPR30-LIKE"/>
    <property type="match status" value="1"/>
</dbReference>
<organism evidence="1 2">
    <name type="scientific">Solanum commersonii</name>
    <name type="common">Commerson's wild potato</name>
    <name type="synonym">Commerson's nightshade</name>
    <dbReference type="NCBI Taxonomy" id="4109"/>
    <lineage>
        <taxon>Eukaryota</taxon>
        <taxon>Viridiplantae</taxon>
        <taxon>Streptophyta</taxon>
        <taxon>Embryophyta</taxon>
        <taxon>Tracheophyta</taxon>
        <taxon>Spermatophyta</taxon>
        <taxon>Magnoliopsida</taxon>
        <taxon>eudicotyledons</taxon>
        <taxon>Gunneridae</taxon>
        <taxon>Pentapetalae</taxon>
        <taxon>asterids</taxon>
        <taxon>lamiids</taxon>
        <taxon>Solanales</taxon>
        <taxon>Solanaceae</taxon>
        <taxon>Solanoideae</taxon>
        <taxon>Solaneae</taxon>
        <taxon>Solanum</taxon>
    </lineage>
</organism>
<dbReference type="EMBL" id="JACXVP010000008">
    <property type="protein sequence ID" value="KAG5592403.1"/>
    <property type="molecule type" value="Genomic_DNA"/>
</dbReference>
<gene>
    <name evidence="1" type="ORF">H5410_042917</name>
</gene>
<dbReference type="OrthoDB" id="1275210at2759"/>
<dbReference type="Proteomes" id="UP000824120">
    <property type="component" value="Chromosome 8"/>
</dbReference>
<comment type="caution">
    <text evidence="1">The sequence shown here is derived from an EMBL/GenBank/DDBJ whole genome shotgun (WGS) entry which is preliminary data.</text>
</comment>